<evidence type="ECO:0000313" key="1">
    <source>
        <dbReference type="EMBL" id="MDG9788635.1"/>
    </source>
</evidence>
<feature type="non-terminal residue" evidence="1">
    <location>
        <position position="1"/>
    </location>
</feature>
<accession>A0AAW6RW21</accession>
<sequence>LAASCGGAPIGIVKQYIQQQQTPH</sequence>
<reference evidence="1" key="1">
    <citation type="submission" date="2022-09" db="EMBL/GenBank/DDBJ databases">
        <title>Intensive care unit water sources are persistently colonized with multi-drug resistant bacteria and are the site of extensive horizontal gene transfer of antibiotic resistance genes.</title>
        <authorList>
            <person name="Diorio-Toth L."/>
        </authorList>
    </citation>
    <scope>NUCLEOTIDE SEQUENCE</scope>
    <source>
        <strain evidence="1">GD04065</strain>
    </source>
</reference>
<name>A0AAW6RW21_ACIJO</name>
<proteinExistence type="predicted"/>
<dbReference type="Proteomes" id="UP001157887">
    <property type="component" value="Unassembled WGS sequence"/>
</dbReference>
<evidence type="ECO:0000313" key="2">
    <source>
        <dbReference type="Proteomes" id="UP001157887"/>
    </source>
</evidence>
<dbReference type="AlphaFoldDB" id="A0AAW6RW21"/>
<protein>
    <submittedName>
        <fullName evidence="1">Transposase</fullName>
    </submittedName>
</protein>
<dbReference type="EMBL" id="JAOECG010000042">
    <property type="protein sequence ID" value="MDG9788635.1"/>
    <property type="molecule type" value="Genomic_DNA"/>
</dbReference>
<organism evidence="1 2">
    <name type="scientific">Acinetobacter johnsonii</name>
    <dbReference type="NCBI Taxonomy" id="40214"/>
    <lineage>
        <taxon>Bacteria</taxon>
        <taxon>Pseudomonadati</taxon>
        <taxon>Pseudomonadota</taxon>
        <taxon>Gammaproteobacteria</taxon>
        <taxon>Moraxellales</taxon>
        <taxon>Moraxellaceae</taxon>
        <taxon>Acinetobacter</taxon>
    </lineage>
</organism>
<gene>
    <name evidence="1" type="ORF">N7566_16930</name>
</gene>
<comment type="caution">
    <text evidence="1">The sequence shown here is derived from an EMBL/GenBank/DDBJ whole genome shotgun (WGS) entry which is preliminary data.</text>
</comment>